<organism evidence="2 3">
    <name type="scientific">Roseisolibacter agri</name>
    <dbReference type="NCBI Taxonomy" id="2014610"/>
    <lineage>
        <taxon>Bacteria</taxon>
        <taxon>Pseudomonadati</taxon>
        <taxon>Gemmatimonadota</taxon>
        <taxon>Gemmatimonadia</taxon>
        <taxon>Gemmatimonadales</taxon>
        <taxon>Gemmatimonadaceae</taxon>
        <taxon>Roseisolibacter</taxon>
    </lineage>
</organism>
<dbReference type="InterPro" id="IPR000326">
    <property type="entry name" value="PAP2/HPO"/>
</dbReference>
<dbReference type="CDD" id="cd03380">
    <property type="entry name" value="PAP2_like_1"/>
    <property type="match status" value="1"/>
</dbReference>
<protein>
    <recommendedName>
        <fullName evidence="1">Phosphatidic acid phosphatase type 2/haloperoxidase domain-containing protein</fullName>
    </recommendedName>
</protein>
<dbReference type="RefSeq" id="WP_284352749.1">
    <property type="nucleotide sequence ID" value="NZ_BRXS01000009.1"/>
</dbReference>
<comment type="caution">
    <text evidence="2">The sequence shown here is derived from an EMBL/GenBank/DDBJ whole genome shotgun (WGS) entry which is preliminary data.</text>
</comment>
<dbReference type="GO" id="GO:0004601">
    <property type="term" value="F:peroxidase activity"/>
    <property type="evidence" value="ECO:0007669"/>
    <property type="project" value="InterPro"/>
</dbReference>
<dbReference type="EMBL" id="BRXS01000009">
    <property type="protein sequence ID" value="GLC28352.1"/>
    <property type="molecule type" value="Genomic_DNA"/>
</dbReference>
<gene>
    <name evidence="2" type="ORF">rosag_48650</name>
</gene>
<dbReference type="InterPro" id="IPR016119">
    <property type="entry name" value="Br/Cl_peroxidase_C"/>
</dbReference>
<sequence>MRAASERARRWVGLAALALLSCDRHVEPTEVLPPLQAPSVDAAAGAWRMFVLDAPDQVAVAAPAAATSDAFRAEVAAVKAAQAAMTDAQRANVAHWSGGGVLRWNQVMRELVARYNLPPVPRPDGSYPVPDAENPFADPQFPFANPPYAARAYAYVSVAQYEALKAAWHWKFRYGRPSPAKVDAGVTTLVPPGDLPAYPSEDAVLAGVTAEVLKLLFPGSVEEITRHAATQREAALLSGRATASDVTAGLALGRSVAALVIARARADGMGTAGGTPALWQGMASAAVARGEVAWVSQESPARPPMLPNFGNTRAWTFTAAELAATSPGPPPSTSSERMREDLAEVKRVAAHLTREQQAIAMKWNDGAGTYTPPGHWNDIAAEHVRDARLSEVRAARVFALLNMAMHDAAVGCWSVKFQYYNPRPSQLDPTIKTMIGLPNFPAYPSGHSTFSAAAAAVLGHFFPASATELAAMADEAGISRLYGAIHYRSDVEGGKLHGRRIGDHVVTLARADGGG</sequence>
<proteinExistence type="predicted"/>
<accession>A0AA37QDJ3</accession>
<reference evidence="2" key="1">
    <citation type="submission" date="2022-08" db="EMBL/GenBank/DDBJ databases">
        <title>Draft genome sequencing of Roseisolibacter agri AW1220.</title>
        <authorList>
            <person name="Tobiishi Y."/>
            <person name="Tonouchi A."/>
        </authorList>
    </citation>
    <scope>NUCLEOTIDE SEQUENCE</scope>
    <source>
        <strain evidence="2">AW1220</strain>
    </source>
</reference>
<dbReference type="PROSITE" id="PS51257">
    <property type="entry name" value="PROKAR_LIPOPROTEIN"/>
    <property type="match status" value="1"/>
</dbReference>
<dbReference type="InterPro" id="IPR052559">
    <property type="entry name" value="V-haloperoxidase"/>
</dbReference>
<dbReference type="Gene3D" id="1.10.606.10">
    <property type="entry name" value="Vanadium-containing Chloroperoxidase, domain 2"/>
    <property type="match status" value="2"/>
</dbReference>
<dbReference type="Proteomes" id="UP001161325">
    <property type="component" value="Unassembled WGS sequence"/>
</dbReference>
<feature type="domain" description="Phosphatidic acid phosphatase type 2/haloperoxidase" evidence="1">
    <location>
        <begin position="398"/>
        <end position="506"/>
    </location>
</feature>
<dbReference type="InterPro" id="IPR036938">
    <property type="entry name" value="PAP2/HPO_sf"/>
</dbReference>
<evidence type="ECO:0000259" key="1">
    <source>
        <dbReference type="SMART" id="SM00014"/>
    </source>
</evidence>
<name>A0AA37QDJ3_9BACT</name>
<dbReference type="Pfam" id="PF01569">
    <property type="entry name" value="PAP2"/>
    <property type="match status" value="1"/>
</dbReference>
<dbReference type="PANTHER" id="PTHR34599:SF1">
    <property type="entry name" value="PHOSPHATIDIC ACID PHOSPHATASE TYPE 2_HALOPEROXIDASE DOMAIN-CONTAINING PROTEIN"/>
    <property type="match status" value="1"/>
</dbReference>
<dbReference type="PANTHER" id="PTHR34599">
    <property type="entry name" value="PEROXIDASE-RELATED"/>
    <property type="match status" value="1"/>
</dbReference>
<keyword evidence="3" id="KW-1185">Reference proteome</keyword>
<evidence type="ECO:0000313" key="3">
    <source>
        <dbReference type="Proteomes" id="UP001161325"/>
    </source>
</evidence>
<evidence type="ECO:0000313" key="2">
    <source>
        <dbReference type="EMBL" id="GLC28352.1"/>
    </source>
</evidence>
<dbReference type="SUPFAM" id="SSF48317">
    <property type="entry name" value="Acid phosphatase/Vanadium-dependent haloperoxidase"/>
    <property type="match status" value="2"/>
</dbReference>
<dbReference type="AlphaFoldDB" id="A0AA37QDJ3"/>
<dbReference type="SMART" id="SM00014">
    <property type="entry name" value="acidPPc"/>
    <property type="match status" value="1"/>
</dbReference>